<sequence length="118" mass="13722">MQDAFLVCSSALKLQFRESLDQELFLAYVEDWVSKRETLQLTESSSEYQAATRRVQDLKEAIGRAHELAQTSQEKLALDDPSRESLAQEVRRVERCGCRKWYLSMRLFFVEAGDSYFS</sequence>
<evidence type="ECO:0000313" key="2">
    <source>
        <dbReference type="Proteomes" id="UP000688947"/>
    </source>
</evidence>
<dbReference type="Proteomes" id="UP000688947">
    <property type="component" value="Unassembled WGS sequence"/>
</dbReference>
<dbReference type="VEuPathDB" id="FungiDB:PC110_g6509"/>
<proteinExistence type="predicted"/>
<reference evidence="1" key="1">
    <citation type="submission" date="2021-01" db="EMBL/GenBank/DDBJ databases">
        <title>Phytophthora aleatoria, a newly-described species from Pinus radiata is distinct from Phytophthora cactorum isolates based on comparative genomics.</title>
        <authorList>
            <person name="Mcdougal R."/>
            <person name="Panda P."/>
            <person name="Williams N."/>
            <person name="Studholme D.J."/>
        </authorList>
    </citation>
    <scope>NUCLEOTIDE SEQUENCE</scope>
    <source>
        <strain evidence="1">NZFS 3830</strain>
    </source>
</reference>
<accession>A0A8T1UJY2</accession>
<name>A0A8T1UJY2_9STRA</name>
<organism evidence="1 2">
    <name type="scientific">Phytophthora cactorum</name>
    <dbReference type="NCBI Taxonomy" id="29920"/>
    <lineage>
        <taxon>Eukaryota</taxon>
        <taxon>Sar</taxon>
        <taxon>Stramenopiles</taxon>
        <taxon>Oomycota</taxon>
        <taxon>Peronosporomycetes</taxon>
        <taxon>Peronosporales</taxon>
        <taxon>Peronosporaceae</taxon>
        <taxon>Phytophthora</taxon>
    </lineage>
</organism>
<comment type="caution">
    <text evidence="1">The sequence shown here is derived from an EMBL/GenBank/DDBJ whole genome shotgun (WGS) entry which is preliminary data.</text>
</comment>
<dbReference type="AlphaFoldDB" id="A0A8T1UJY2"/>
<evidence type="ECO:0000313" key="1">
    <source>
        <dbReference type="EMBL" id="KAG6964753.1"/>
    </source>
</evidence>
<dbReference type="OrthoDB" id="73411at2759"/>
<gene>
    <name evidence="1" type="ORF">JG687_00005780</name>
</gene>
<dbReference type="EMBL" id="JAENGZ010000223">
    <property type="protein sequence ID" value="KAG6964753.1"/>
    <property type="molecule type" value="Genomic_DNA"/>
</dbReference>
<protein>
    <submittedName>
        <fullName evidence="1">Uncharacterized protein</fullName>
    </submittedName>
</protein>